<organism evidence="2 3">
    <name type="scientific">Microcystis aeruginosa NIES-44</name>
    <dbReference type="NCBI Taxonomy" id="449439"/>
    <lineage>
        <taxon>Bacteria</taxon>
        <taxon>Bacillati</taxon>
        <taxon>Cyanobacteriota</taxon>
        <taxon>Cyanophyceae</taxon>
        <taxon>Oscillatoriophycideae</taxon>
        <taxon>Chroococcales</taxon>
        <taxon>Microcystaceae</taxon>
        <taxon>Microcystis</taxon>
    </lineage>
</organism>
<evidence type="ECO:0000313" key="2">
    <source>
        <dbReference type="EMBL" id="GAL95230.1"/>
    </source>
</evidence>
<accession>A0A0A1VZP9</accession>
<dbReference type="GO" id="GO:0016757">
    <property type="term" value="F:glycosyltransferase activity"/>
    <property type="evidence" value="ECO:0007669"/>
    <property type="project" value="InterPro"/>
</dbReference>
<dbReference type="Pfam" id="PF00534">
    <property type="entry name" value="Glycos_transf_1"/>
    <property type="match status" value="1"/>
</dbReference>
<reference evidence="3" key="1">
    <citation type="journal article" date="2015" name="Genome">
        <title>Whole Genome Sequence of the Non-Microcystin-Producing Microcystis aeruginosa Strain NIES-44.</title>
        <authorList>
            <person name="Okano K."/>
            <person name="Miyata N."/>
            <person name="Ozaki Y."/>
        </authorList>
    </citation>
    <scope>NUCLEOTIDE SEQUENCE [LARGE SCALE GENOMIC DNA]</scope>
    <source>
        <strain evidence="3">NIES-44</strain>
    </source>
</reference>
<protein>
    <submittedName>
        <fullName evidence="2">Glycosyltransferase</fullName>
    </submittedName>
</protein>
<proteinExistence type="predicted"/>
<dbReference type="EMBL" id="BBPA01000070">
    <property type="protein sequence ID" value="GAL95230.1"/>
    <property type="molecule type" value="Genomic_DNA"/>
</dbReference>
<dbReference type="Proteomes" id="UP000030321">
    <property type="component" value="Unassembled WGS sequence"/>
</dbReference>
<dbReference type="InterPro" id="IPR001296">
    <property type="entry name" value="Glyco_trans_1"/>
</dbReference>
<dbReference type="RefSeq" id="WP_045361563.1">
    <property type="nucleotide sequence ID" value="NZ_BBPA01000070.1"/>
</dbReference>
<dbReference type="PANTHER" id="PTHR46401:SF8">
    <property type="entry name" value="BLL6006 PROTEIN"/>
    <property type="match status" value="1"/>
</dbReference>
<dbReference type="AlphaFoldDB" id="A0A0A1VZP9"/>
<dbReference type="PANTHER" id="PTHR46401">
    <property type="entry name" value="GLYCOSYLTRANSFERASE WBBK-RELATED"/>
    <property type="match status" value="1"/>
</dbReference>
<sequence length="425" mass="49570">MKIVIPIVFYRKGGVERVIISLIPSLLEYVEQIIIVLPRNDIEYFKSLMPDSDKLIYEDFAFYPQSFEPKLIYFYGLLANFYKTLRLTSIHRLFSRRIELLRIETRINQIIKRYQADHCLYGMTNRISPPNVKVTLSGIIYDVFWQFAPLTYSESYQEPYNEALKEWLDRADLLFTISQKTKDDVLKVFPNATYASKLKAVPLAGFVEQSNPKSDLVKSELVTFYFPSSFGIYKDHLTLLKAAIKLAKQGLKFQIVFIGKETDNLVSGNLQLSQQSKTQEYQDYLQECTRLYLENQEIFQSHFKGLGYQDYETLQFYYQTCYCVVFPSKYEGFGLAIAEAILQGIPVIASDLEVFQEQVELYNCPERVQFYPRGDAESLANCLEQFILNPIPRLLPEDIPNRVNLWTWEDVAKKYVELLKENAGY</sequence>
<comment type="caution">
    <text evidence="2">The sequence shown here is derived from an EMBL/GenBank/DDBJ whole genome shotgun (WGS) entry which is preliminary data.</text>
</comment>
<keyword evidence="2" id="KW-0808">Transferase</keyword>
<feature type="domain" description="Glycosyl transferase family 1" evidence="1">
    <location>
        <begin position="216"/>
        <end position="391"/>
    </location>
</feature>
<evidence type="ECO:0000313" key="3">
    <source>
        <dbReference type="Proteomes" id="UP000030321"/>
    </source>
</evidence>
<dbReference type="Gene3D" id="3.40.50.2000">
    <property type="entry name" value="Glycogen Phosphorylase B"/>
    <property type="match status" value="2"/>
</dbReference>
<evidence type="ECO:0000259" key="1">
    <source>
        <dbReference type="Pfam" id="PF00534"/>
    </source>
</evidence>
<dbReference type="SUPFAM" id="SSF53756">
    <property type="entry name" value="UDP-Glycosyltransferase/glycogen phosphorylase"/>
    <property type="match status" value="1"/>
</dbReference>
<gene>
    <name evidence="2" type="ORF">N44_04085</name>
</gene>
<name>A0A0A1VZP9_MICAE</name>